<evidence type="ECO:0000256" key="16">
    <source>
        <dbReference type="ARBA" id="ARBA00022741"/>
    </source>
</evidence>
<evidence type="ECO:0000256" key="40">
    <source>
        <dbReference type="ARBA" id="ARBA00048365"/>
    </source>
</evidence>
<keyword evidence="10" id="KW-0963">Cytoplasm</keyword>
<evidence type="ECO:0000256" key="17">
    <source>
        <dbReference type="ARBA" id="ARBA00022801"/>
    </source>
</evidence>
<dbReference type="InParanoid" id="A0A671UR93"/>
<evidence type="ECO:0000256" key="30">
    <source>
        <dbReference type="ARBA" id="ARBA00041677"/>
    </source>
</evidence>
<evidence type="ECO:0000256" key="37">
    <source>
        <dbReference type="ARBA" id="ARBA00047868"/>
    </source>
</evidence>
<dbReference type="SMART" id="SM00460">
    <property type="entry name" value="TGc"/>
    <property type="match status" value="1"/>
</dbReference>
<evidence type="ECO:0000256" key="26">
    <source>
        <dbReference type="ARBA" id="ARBA00036876"/>
    </source>
</evidence>
<protein>
    <recommendedName>
        <fullName evidence="28">Protein-glutamine gamma-glutamyltransferase 2</fullName>
        <ecNumber evidence="24">2.3.2.13</ecNumber>
        <ecNumber evidence="27">3.5.1.44</ecNumber>
    </recommendedName>
    <alternativeName>
        <fullName evidence="31">Isopeptidase TGM2</fullName>
    </alternativeName>
    <alternativeName>
        <fullName evidence="33">Protein-glutamine deamidase TGM2</fullName>
    </alternativeName>
    <alternativeName>
        <fullName evidence="32">Protein-glutamine dopaminyltransferase TGM2</fullName>
    </alternativeName>
    <alternativeName>
        <fullName evidence="35">Protein-glutamine histaminyltransferase TGM2</fullName>
    </alternativeName>
    <alternativeName>
        <fullName evidence="36">Protein-glutamine noradrenalinyltransferase TGM2</fullName>
    </alternativeName>
    <alternativeName>
        <fullName evidence="34">Protein-glutamine serotonyltransferase TGM2</fullName>
    </alternativeName>
    <alternativeName>
        <fullName evidence="30">Tissue transglutaminase</fullName>
    </alternativeName>
    <alternativeName>
        <fullName evidence="29">Transglutaminase-2</fullName>
    </alternativeName>
</protein>
<evidence type="ECO:0000259" key="43">
    <source>
        <dbReference type="SMART" id="SM00460"/>
    </source>
</evidence>
<reference evidence="44" key="3">
    <citation type="submission" date="2025-09" db="UniProtKB">
        <authorList>
            <consortium name="Ensembl"/>
        </authorList>
    </citation>
    <scope>IDENTIFICATION</scope>
</reference>
<evidence type="ECO:0000256" key="4">
    <source>
        <dbReference type="ARBA" id="ARBA00004286"/>
    </source>
</evidence>
<feature type="binding site" evidence="42">
    <location>
        <position position="425"/>
    </location>
    <ligand>
        <name>Ca(2+)</name>
        <dbReference type="ChEBI" id="CHEBI:29108"/>
    </ligand>
</feature>
<feature type="domain" description="Transglutaminase-like" evidence="43">
    <location>
        <begin position="296"/>
        <end position="388"/>
    </location>
</feature>
<keyword evidence="45" id="KW-1185">Reference proteome</keyword>
<comment type="similarity">
    <text evidence="7">Belongs to the transglutaminase superfamily. Transglutaminase family.</text>
</comment>
<reference evidence="44" key="1">
    <citation type="submission" date="2021-04" db="EMBL/GenBank/DDBJ databases">
        <authorList>
            <consortium name="Wellcome Sanger Institute Data Sharing"/>
        </authorList>
    </citation>
    <scope>NUCLEOTIDE SEQUENCE [LARGE SCALE GENOMIC DNA]</scope>
</reference>
<dbReference type="Pfam" id="PF01841">
    <property type="entry name" value="Transglut_core"/>
    <property type="match status" value="1"/>
</dbReference>
<dbReference type="GO" id="GO:0003810">
    <property type="term" value="F:protein-glutamine gamma-glutamyltransferase activity"/>
    <property type="evidence" value="ECO:0007669"/>
    <property type="project" value="UniProtKB-EC"/>
</dbReference>
<comment type="catalytic activity">
    <reaction evidence="26">
        <text>L-glutaminyl-[protein] + L-lysyl-[protein] = [protein]-L-lysyl-N(6)-5-L-glutamyl-[protein] + NH4(+)</text>
        <dbReference type="Rhea" id="RHEA:54816"/>
        <dbReference type="Rhea" id="RHEA-COMP:9752"/>
        <dbReference type="Rhea" id="RHEA-COMP:10207"/>
        <dbReference type="Rhea" id="RHEA-COMP:14005"/>
        <dbReference type="ChEBI" id="CHEBI:28938"/>
        <dbReference type="ChEBI" id="CHEBI:29969"/>
        <dbReference type="ChEBI" id="CHEBI:30011"/>
        <dbReference type="ChEBI" id="CHEBI:138370"/>
        <dbReference type="EC" id="2.3.2.13"/>
    </reaction>
    <physiologicalReaction direction="left-to-right" evidence="26">
        <dbReference type="Rhea" id="RHEA:54817"/>
    </physiologicalReaction>
</comment>
<dbReference type="GO" id="GO:0005739">
    <property type="term" value="C:mitochondrion"/>
    <property type="evidence" value="ECO:0007669"/>
    <property type="project" value="UniProtKB-SubCell"/>
</dbReference>
<dbReference type="GeneID" id="115590215"/>
<evidence type="ECO:0000256" key="22">
    <source>
        <dbReference type="ARBA" id="ARBA00023242"/>
    </source>
</evidence>
<accession>A0A671UR93</accession>
<dbReference type="InterPro" id="IPR014756">
    <property type="entry name" value="Ig_E-set"/>
</dbReference>
<feature type="active site" evidence="41">
    <location>
        <position position="304"/>
    </location>
</feature>
<feature type="binding site" evidence="42">
    <location>
        <position position="479"/>
    </location>
    <ligand>
        <name>Ca(2+)</name>
        <dbReference type="ChEBI" id="CHEBI:29108"/>
    </ligand>
</feature>
<comment type="cofactor">
    <cofactor evidence="42">
        <name>Ca(2+)</name>
        <dbReference type="ChEBI" id="CHEBI:29108"/>
    </cofactor>
    <text evidence="42">Binds 1 Ca(2+) ion per subunit.</text>
</comment>
<evidence type="ECO:0000256" key="36">
    <source>
        <dbReference type="ARBA" id="ARBA00043138"/>
    </source>
</evidence>
<evidence type="ECO:0000256" key="1">
    <source>
        <dbReference type="ARBA" id="ARBA00004123"/>
    </source>
</evidence>
<evidence type="ECO:0000256" key="5">
    <source>
        <dbReference type="ARBA" id="ARBA00004498"/>
    </source>
</evidence>
<evidence type="ECO:0000256" key="38">
    <source>
        <dbReference type="ARBA" id="ARBA00047876"/>
    </source>
</evidence>
<keyword evidence="11" id="KW-0964">Secreted</keyword>
<evidence type="ECO:0000256" key="12">
    <source>
        <dbReference type="ARBA" id="ARBA00022530"/>
    </source>
</evidence>
<evidence type="ECO:0000256" key="34">
    <source>
        <dbReference type="ARBA" id="ARBA00042912"/>
    </source>
</evidence>
<keyword evidence="23" id="KW-0012">Acyltransferase</keyword>
<evidence type="ECO:0000256" key="39">
    <source>
        <dbReference type="ARBA" id="ARBA00048230"/>
    </source>
</evidence>
<dbReference type="InterPro" id="IPR036985">
    <property type="entry name" value="Transglutaminase-like_sf"/>
</dbReference>
<keyword evidence="13" id="KW-0645">Protease</keyword>
<dbReference type="PANTHER" id="PTHR11590">
    <property type="entry name" value="PROTEIN-GLUTAMINE GAMMA-GLUTAMYLTRANSFERASE"/>
    <property type="match status" value="1"/>
</dbReference>
<evidence type="ECO:0000256" key="25">
    <source>
        <dbReference type="ARBA" id="ARBA00036377"/>
    </source>
</evidence>
<reference evidence="44" key="2">
    <citation type="submission" date="2025-08" db="UniProtKB">
        <authorList>
            <consortium name="Ensembl"/>
        </authorList>
    </citation>
    <scope>IDENTIFICATION</scope>
</reference>
<evidence type="ECO:0000256" key="8">
    <source>
        <dbReference type="ARBA" id="ARBA00022454"/>
    </source>
</evidence>
<dbReference type="GO" id="GO:0005634">
    <property type="term" value="C:nucleus"/>
    <property type="evidence" value="ECO:0007669"/>
    <property type="project" value="UniProtKB-SubCell"/>
</dbReference>
<evidence type="ECO:0000256" key="33">
    <source>
        <dbReference type="ARBA" id="ARBA00042239"/>
    </source>
</evidence>
<comment type="catalytic activity">
    <reaction evidence="38">
        <text>L-glutaminyl-[protein] + histamine = 5-histaminyl-L-glutamyl-[protein] + NH4(+)</text>
        <dbReference type="Rhea" id="RHEA:66564"/>
        <dbReference type="Rhea" id="RHEA-COMP:10207"/>
        <dbReference type="Rhea" id="RHEA-COMP:17056"/>
        <dbReference type="ChEBI" id="CHEBI:28938"/>
        <dbReference type="ChEBI" id="CHEBI:30011"/>
        <dbReference type="ChEBI" id="CHEBI:58432"/>
        <dbReference type="ChEBI" id="CHEBI:167179"/>
    </reaction>
    <physiologicalReaction direction="left-to-right" evidence="38">
        <dbReference type="Rhea" id="RHEA:66565"/>
    </physiologicalReaction>
</comment>
<dbReference type="InterPro" id="IPR038765">
    <property type="entry name" value="Papain-like_cys_pep_sf"/>
</dbReference>
<evidence type="ECO:0000256" key="27">
    <source>
        <dbReference type="ARBA" id="ARBA00039019"/>
    </source>
</evidence>
<dbReference type="OMA" id="TAMVNCC"/>
<sequence length="720" mass="81391">MAGGCSAAHFSCFLNLLKKERRTANTDRMAKIIKKVDFHCQSNNSAHRTIEITTKQLVVRRGQSFLITLEMVKPFRTHDPLTLIVETGPAPSEKRGTRSEFGNPSPMYTSDVKAIWKYNIDQSANLQRGIVTLSVTPPVDAPVGRYSLFAETLSDRTTLGTLVVLFNPWCSDDSVYLPDERERQEYVMNEHGLIYRGTSRYFRPMSWEFGQFEEEMVDICLKMLDVNPKYAKDPADDVSARCNPIYVSRVVSAMINSNGDRGVLVGRWTGDYSGGERPTHWIGSVSILQRWYQNNCNPVKYGQCWVFAAVMCTVMRFLGIPCRVVTNFQSAHDTNNSLTIDENYNDNGATESKDSVWNFHVWTEGWMKRPDLKKGNSYDGWQVLDPTPQELSDGVYCCGPASVNGILQGEALLKYDMPFVFAEVNADIVKWMVTARGLKKKMHSDTKTVGQNISTKAVGSNMRNDITDSYKHREGSAKERAIFRRALNRMNSGGDQEGDTRDEPLKLEMKFEEESTMVNGQDVKLELKLSNKDRTIKTMFIRVNAQAMRYNGKPANNIQSTFQEKMILPGQDVILPIRIPFSVYNKFMANCDSMKVSAVAIDKQQEDDIYETETDIALEDPSISIKVLGEARVFQTLTLEVEFKNPLNEKLWNCSLTVIGCGLFKSDYVESNVKDLEPNGTVRLRVITMPYKAGMKTVVADFDCSAFRDVKGSCTFEIKP</sequence>
<organism evidence="44 45">
    <name type="scientific">Sparus aurata</name>
    <name type="common">Gilthead sea bream</name>
    <dbReference type="NCBI Taxonomy" id="8175"/>
    <lineage>
        <taxon>Eukaryota</taxon>
        <taxon>Metazoa</taxon>
        <taxon>Chordata</taxon>
        <taxon>Craniata</taxon>
        <taxon>Vertebrata</taxon>
        <taxon>Euteleostomi</taxon>
        <taxon>Actinopterygii</taxon>
        <taxon>Neopterygii</taxon>
        <taxon>Teleostei</taxon>
        <taxon>Neoteleostei</taxon>
        <taxon>Acanthomorphata</taxon>
        <taxon>Eupercaria</taxon>
        <taxon>Spariformes</taxon>
        <taxon>Sparidae</taxon>
        <taxon>Sparus</taxon>
    </lineage>
</organism>
<dbReference type="FunFam" id="2.60.40.10:FF:000090">
    <property type="entry name" value="Protein-glutamine gamma-glutamyltransferase 2"/>
    <property type="match status" value="1"/>
</dbReference>
<keyword evidence="18 42" id="KW-0106">Calcium</keyword>
<evidence type="ECO:0000256" key="3">
    <source>
        <dbReference type="ARBA" id="ARBA00004236"/>
    </source>
</evidence>
<dbReference type="GO" id="GO:0005694">
    <property type="term" value="C:chromosome"/>
    <property type="evidence" value="ECO:0007669"/>
    <property type="project" value="UniProtKB-SubCell"/>
</dbReference>
<dbReference type="PIRSF" id="PIRSF000459">
    <property type="entry name" value="TGM_EBP42"/>
    <property type="match status" value="1"/>
</dbReference>
<evidence type="ECO:0000256" key="11">
    <source>
        <dbReference type="ARBA" id="ARBA00022525"/>
    </source>
</evidence>
<dbReference type="RefSeq" id="XP_030287355.1">
    <property type="nucleotide sequence ID" value="XM_030431495.1"/>
</dbReference>
<evidence type="ECO:0000256" key="7">
    <source>
        <dbReference type="ARBA" id="ARBA00005968"/>
    </source>
</evidence>
<comment type="catalytic activity">
    <reaction evidence="25">
        <text>L-glutaminyl-[protein] + serotonin = 5-serotonyl-L-glutamyl-[protein] + NH4(+)</text>
        <dbReference type="Rhea" id="RHEA:66552"/>
        <dbReference type="Rhea" id="RHEA-COMP:10207"/>
        <dbReference type="Rhea" id="RHEA-COMP:17052"/>
        <dbReference type="ChEBI" id="CHEBI:28938"/>
        <dbReference type="ChEBI" id="CHEBI:30011"/>
        <dbReference type="ChEBI" id="CHEBI:167174"/>
        <dbReference type="ChEBI" id="CHEBI:350546"/>
    </reaction>
    <physiologicalReaction direction="left-to-right" evidence="25">
        <dbReference type="Rhea" id="RHEA:66553"/>
    </physiologicalReaction>
</comment>
<dbReference type="Gene3D" id="2.60.40.10">
    <property type="entry name" value="Immunoglobulins"/>
    <property type="match status" value="3"/>
</dbReference>
<keyword evidence="15 42" id="KW-0479">Metal-binding</keyword>
<dbReference type="GO" id="GO:0005525">
    <property type="term" value="F:GTP binding"/>
    <property type="evidence" value="ECO:0007669"/>
    <property type="project" value="UniProtKB-KW"/>
</dbReference>
<feature type="active site" evidence="41">
    <location>
        <position position="385"/>
    </location>
</feature>
<dbReference type="PANTHER" id="PTHR11590:SF6">
    <property type="entry name" value="PROTEIN-GLUTAMINE GAMMA-GLUTAMYLTRANSFERASE 2"/>
    <property type="match status" value="1"/>
</dbReference>
<keyword evidence="22" id="KW-0539">Nucleus</keyword>
<gene>
    <name evidence="44" type="primary">LOC115590215</name>
</gene>
<dbReference type="InterPro" id="IPR008958">
    <property type="entry name" value="Transglutaminase_C"/>
</dbReference>
<evidence type="ECO:0000256" key="23">
    <source>
        <dbReference type="ARBA" id="ARBA00023315"/>
    </source>
</evidence>
<dbReference type="GO" id="GO:0005829">
    <property type="term" value="C:cytosol"/>
    <property type="evidence" value="ECO:0007669"/>
    <property type="project" value="UniProtKB-SubCell"/>
</dbReference>
<dbReference type="GO" id="GO:0006508">
    <property type="term" value="P:proteolysis"/>
    <property type="evidence" value="ECO:0007669"/>
    <property type="project" value="UniProtKB-KW"/>
</dbReference>
<evidence type="ECO:0000256" key="28">
    <source>
        <dbReference type="ARBA" id="ARBA00040561"/>
    </source>
</evidence>
<evidence type="ECO:0000256" key="32">
    <source>
        <dbReference type="ARBA" id="ARBA00042105"/>
    </source>
</evidence>
<evidence type="ECO:0000256" key="13">
    <source>
        <dbReference type="ARBA" id="ARBA00022670"/>
    </source>
</evidence>
<dbReference type="EC" id="2.3.2.13" evidence="24"/>
<evidence type="ECO:0000313" key="44">
    <source>
        <dbReference type="Ensembl" id="ENSSAUP00010016261.1"/>
    </source>
</evidence>
<feature type="active site" evidence="41">
    <location>
        <position position="360"/>
    </location>
</feature>
<keyword evidence="8" id="KW-0158">Chromosome</keyword>
<dbReference type="InterPro" id="IPR036238">
    <property type="entry name" value="Transglutaminase_C_sf"/>
</dbReference>
<keyword evidence="16" id="KW-0547">Nucleotide-binding</keyword>
<dbReference type="Ensembl" id="ENSSAUT00010017226.1">
    <property type="protein sequence ID" value="ENSSAUP00010016261.1"/>
    <property type="gene ID" value="ENSSAUG00010007496.1"/>
</dbReference>
<evidence type="ECO:0000313" key="45">
    <source>
        <dbReference type="Proteomes" id="UP000472265"/>
    </source>
</evidence>
<evidence type="ECO:0000256" key="35">
    <source>
        <dbReference type="ARBA" id="ARBA00043104"/>
    </source>
</evidence>
<dbReference type="InterPro" id="IPR023608">
    <property type="entry name" value="Transglutaminase_animal"/>
</dbReference>
<dbReference type="AlphaFoldDB" id="A0A671UR93"/>
<proteinExistence type="inferred from homology"/>
<dbReference type="GeneTree" id="ENSGT01050000244866"/>
<comment type="catalytic activity">
    <reaction evidence="37">
        <text>L-glutaminyl-[protein] + H2O = L-glutamyl-[protein] + NH4(+)</text>
        <dbReference type="Rhea" id="RHEA:16441"/>
        <dbReference type="Rhea" id="RHEA-COMP:10207"/>
        <dbReference type="Rhea" id="RHEA-COMP:10208"/>
        <dbReference type="ChEBI" id="CHEBI:15377"/>
        <dbReference type="ChEBI" id="CHEBI:28938"/>
        <dbReference type="ChEBI" id="CHEBI:29973"/>
        <dbReference type="ChEBI" id="CHEBI:30011"/>
        <dbReference type="EC" id="3.5.1.44"/>
    </reaction>
    <physiologicalReaction direction="left-to-right" evidence="37">
        <dbReference type="Rhea" id="RHEA:16442"/>
    </physiologicalReaction>
</comment>
<evidence type="ECO:0000256" key="42">
    <source>
        <dbReference type="PIRSR" id="PIRSR000459-2"/>
    </source>
</evidence>
<dbReference type="SUPFAM" id="SSF81296">
    <property type="entry name" value="E set domains"/>
    <property type="match status" value="1"/>
</dbReference>
<dbReference type="EC" id="3.5.1.44" evidence="27"/>
<evidence type="ECO:0000256" key="6">
    <source>
        <dbReference type="ARBA" id="ARBA00004514"/>
    </source>
</evidence>
<dbReference type="InterPro" id="IPR013783">
    <property type="entry name" value="Ig-like_fold"/>
</dbReference>
<evidence type="ECO:0000256" key="14">
    <source>
        <dbReference type="ARBA" id="ARBA00022679"/>
    </source>
</evidence>
<dbReference type="OrthoDB" id="437511at2759"/>
<evidence type="ECO:0000256" key="31">
    <source>
        <dbReference type="ARBA" id="ARBA00042099"/>
    </source>
</evidence>
<dbReference type="InterPro" id="IPR001102">
    <property type="entry name" value="Transglutaminase_N"/>
</dbReference>
<keyword evidence="21" id="KW-0472">Membrane</keyword>
<dbReference type="Pfam" id="PF00868">
    <property type="entry name" value="Transglut_N"/>
    <property type="match status" value="1"/>
</dbReference>
<comment type="subcellular location">
    <subcellularLocation>
        <location evidence="3">Cell membrane</location>
    </subcellularLocation>
    <subcellularLocation>
        <location evidence="4">Chromosome</location>
    </subcellularLocation>
    <subcellularLocation>
        <location evidence="6">Cytoplasm</location>
        <location evidence="6">Cytosol</location>
    </subcellularLocation>
    <subcellularLocation>
        <location evidence="2">Mitochondrion</location>
    </subcellularLocation>
    <subcellularLocation>
        <location evidence="1">Nucleus</location>
    </subcellularLocation>
    <subcellularLocation>
        <location evidence="5">Secreted</location>
        <location evidence="5">Extracellular space</location>
        <location evidence="5">Extracellular matrix</location>
    </subcellularLocation>
</comment>
<dbReference type="GO" id="GO:0046872">
    <property type="term" value="F:metal ion binding"/>
    <property type="evidence" value="ECO:0007669"/>
    <property type="project" value="UniProtKB-KW"/>
</dbReference>
<feature type="binding site" evidence="42">
    <location>
        <position position="427"/>
    </location>
    <ligand>
        <name>Ca(2+)</name>
        <dbReference type="ChEBI" id="CHEBI:29108"/>
    </ligand>
</feature>
<dbReference type="GO" id="GO:0050568">
    <property type="term" value="F:protein-glutamine glutaminase activity"/>
    <property type="evidence" value="ECO:0007669"/>
    <property type="project" value="UniProtKB-EC"/>
</dbReference>
<keyword evidence="14" id="KW-0808">Transferase</keyword>
<dbReference type="Gene3D" id="3.90.260.10">
    <property type="entry name" value="Transglutaminase-like"/>
    <property type="match status" value="1"/>
</dbReference>
<evidence type="ECO:0000256" key="15">
    <source>
        <dbReference type="ARBA" id="ARBA00022723"/>
    </source>
</evidence>
<dbReference type="SUPFAM" id="SSF49309">
    <property type="entry name" value="Transglutaminase, two C-terminal domains"/>
    <property type="match status" value="2"/>
</dbReference>
<evidence type="ECO:0000256" key="24">
    <source>
        <dbReference type="ARBA" id="ARBA00024222"/>
    </source>
</evidence>
<evidence type="ECO:0000256" key="20">
    <source>
        <dbReference type="ARBA" id="ARBA00023134"/>
    </source>
</evidence>
<dbReference type="GO" id="GO:0008233">
    <property type="term" value="F:peptidase activity"/>
    <property type="evidence" value="ECO:0007669"/>
    <property type="project" value="UniProtKB-KW"/>
</dbReference>
<evidence type="ECO:0000256" key="41">
    <source>
        <dbReference type="PIRSR" id="PIRSR000459-1"/>
    </source>
</evidence>
<evidence type="ECO:0000256" key="29">
    <source>
        <dbReference type="ARBA" id="ARBA00041650"/>
    </source>
</evidence>
<evidence type="ECO:0000256" key="19">
    <source>
        <dbReference type="ARBA" id="ARBA00023128"/>
    </source>
</evidence>
<dbReference type="SUPFAM" id="SSF54001">
    <property type="entry name" value="Cysteine proteinases"/>
    <property type="match status" value="1"/>
</dbReference>
<keyword evidence="19" id="KW-0496">Mitochondrion</keyword>
<keyword evidence="20" id="KW-0342">GTP-binding</keyword>
<evidence type="ECO:0000256" key="9">
    <source>
        <dbReference type="ARBA" id="ARBA00022475"/>
    </source>
</evidence>
<feature type="binding site" evidence="42">
    <location>
        <position position="474"/>
    </location>
    <ligand>
        <name>Ca(2+)</name>
        <dbReference type="ChEBI" id="CHEBI:29108"/>
    </ligand>
</feature>
<evidence type="ECO:0000256" key="21">
    <source>
        <dbReference type="ARBA" id="ARBA00023136"/>
    </source>
</evidence>
<dbReference type="InterPro" id="IPR050779">
    <property type="entry name" value="Transglutaminase"/>
</dbReference>
<name>A0A671UR93_SPAAU</name>
<comment type="catalytic activity">
    <reaction evidence="39">
        <text>L-glutaminyl-[protein] + (R)-noradrenaline = 5-(R)-noradrenalinyl-L-glutamyl-[protein] + NH4(+)</text>
        <dbReference type="Rhea" id="RHEA:66560"/>
        <dbReference type="Rhea" id="RHEA-COMP:10207"/>
        <dbReference type="Rhea" id="RHEA-COMP:17054"/>
        <dbReference type="ChEBI" id="CHEBI:28938"/>
        <dbReference type="ChEBI" id="CHEBI:30011"/>
        <dbReference type="ChEBI" id="CHEBI:72587"/>
        <dbReference type="ChEBI" id="CHEBI:167178"/>
    </reaction>
    <physiologicalReaction direction="left-to-right" evidence="39">
        <dbReference type="Rhea" id="RHEA:66561"/>
    </physiologicalReaction>
</comment>
<dbReference type="Pfam" id="PF00927">
    <property type="entry name" value="Transglut_C"/>
    <property type="match status" value="2"/>
</dbReference>
<evidence type="ECO:0000256" key="10">
    <source>
        <dbReference type="ARBA" id="ARBA00022490"/>
    </source>
</evidence>
<comment type="catalytic activity">
    <reaction evidence="40">
        <text>L-glutaminyl-[protein] + dopamine = 5-dopaminyl-L-glutamyl-[protein] + NH4(+)</text>
        <dbReference type="Rhea" id="RHEA:66556"/>
        <dbReference type="Rhea" id="RHEA-COMP:10207"/>
        <dbReference type="Rhea" id="RHEA-COMP:17053"/>
        <dbReference type="ChEBI" id="CHEBI:28938"/>
        <dbReference type="ChEBI" id="CHEBI:30011"/>
        <dbReference type="ChEBI" id="CHEBI:59905"/>
        <dbReference type="ChEBI" id="CHEBI:167175"/>
    </reaction>
    <physiologicalReaction direction="left-to-right" evidence="40">
        <dbReference type="Rhea" id="RHEA:66557"/>
    </physiologicalReaction>
</comment>
<evidence type="ECO:0000256" key="2">
    <source>
        <dbReference type="ARBA" id="ARBA00004173"/>
    </source>
</evidence>
<dbReference type="GO" id="GO:0005886">
    <property type="term" value="C:plasma membrane"/>
    <property type="evidence" value="ECO:0007669"/>
    <property type="project" value="UniProtKB-SubCell"/>
</dbReference>
<dbReference type="FunFam" id="3.90.260.10:FF:000001">
    <property type="entry name" value="Protein-glutamine gamma-glutamyltransferase 2"/>
    <property type="match status" value="1"/>
</dbReference>
<evidence type="ECO:0000256" key="18">
    <source>
        <dbReference type="ARBA" id="ARBA00022837"/>
    </source>
</evidence>
<dbReference type="GO" id="GO:0007399">
    <property type="term" value="P:nervous system development"/>
    <property type="evidence" value="ECO:0007669"/>
    <property type="project" value="UniProtKB-ARBA"/>
</dbReference>
<keyword evidence="9" id="KW-1003">Cell membrane</keyword>
<keyword evidence="12" id="KW-0272">Extracellular matrix</keyword>
<keyword evidence="17" id="KW-0378">Hydrolase</keyword>
<dbReference type="InterPro" id="IPR002931">
    <property type="entry name" value="Transglutaminase-like"/>
</dbReference>
<dbReference type="Proteomes" id="UP000472265">
    <property type="component" value="Chromosome 10"/>
</dbReference>